<name>A0A931FQ59_9BACT</name>
<evidence type="ECO:0000313" key="1">
    <source>
        <dbReference type="EMBL" id="MBF9144269.1"/>
    </source>
</evidence>
<dbReference type="AlphaFoldDB" id="A0A931FQ59"/>
<dbReference type="EMBL" id="JADQDP010000007">
    <property type="protein sequence ID" value="MBF9144269.1"/>
    <property type="molecule type" value="Genomic_DNA"/>
</dbReference>
<reference evidence="1 2" key="1">
    <citation type="submission" date="2020-11" db="EMBL/GenBank/DDBJ databases">
        <authorList>
            <person name="Kim M.K."/>
        </authorList>
    </citation>
    <scope>NUCLEOTIDE SEQUENCE [LARGE SCALE GENOMIC DNA]</scope>
    <source>
        <strain evidence="1 2">BT439</strain>
    </source>
</reference>
<dbReference type="RefSeq" id="WP_196288620.1">
    <property type="nucleotide sequence ID" value="NZ_JADQDP010000007.1"/>
</dbReference>
<keyword evidence="2" id="KW-1185">Reference proteome</keyword>
<evidence type="ECO:0000313" key="2">
    <source>
        <dbReference type="Proteomes" id="UP000645610"/>
    </source>
</evidence>
<protein>
    <recommendedName>
        <fullName evidence="3">Lipocalin-like domain-containing protein</fullName>
    </recommendedName>
</protein>
<evidence type="ECO:0008006" key="3">
    <source>
        <dbReference type="Google" id="ProtNLM"/>
    </source>
</evidence>
<dbReference type="Proteomes" id="UP000645610">
    <property type="component" value="Unassembled WGS sequence"/>
</dbReference>
<comment type="caution">
    <text evidence="1">The sequence shown here is derived from an EMBL/GenBank/DDBJ whole genome shotgun (WGS) entry which is preliminary data.</text>
</comment>
<sequence length="160" mass="17291">MTNPLRILTLALLAGCAFGLTDCKKKSEPEPDKRSQREIWLTSAGWNIQLITQVITSGGTTSTHSGSPASYGFPLCALDDIIHYNRDRTVTVEEGPLTCQPPTTGGTWDFAANETELVSSSSPAYRNKIVSLTATTLELEISETDSYGNTIVQTTTYAAK</sequence>
<proteinExistence type="predicted"/>
<accession>A0A931FQ59</accession>
<organism evidence="1 2">
    <name type="scientific">Hymenobacter properus</name>
    <dbReference type="NCBI Taxonomy" id="2791026"/>
    <lineage>
        <taxon>Bacteria</taxon>
        <taxon>Pseudomonadati</taxon>
        <taxon>Bacteroidota</taxon>
        <taxon>Cytophagia</taxon>
        <taxon>Cytophagales</taxon>
        <taxon>Hymenobacteraceae</taxon>
        <taxon>Hymenobacter</taxon>
    </lineage>
</organism>
<gene>
    <name evidence="1" type="ORF">I2I01_21685</name>
</gene>